<accession>A0A1K1SNA0</accession>
<dbReference type="EMBL" id="CP140154">
    <property type="protein sequence ID" value="WQG87805.1"/>
    <property type="molecule type" value="Genomic_DNA"/>
</dbReference>
<evidence type="ECO:0000313" key="2">
    <source>
        <dbReference type="EMBL" id="SFW85770.1"/>
    </source>
</evidence>
<name>A0A1K1SNA0_9BACT</name>
<dbReference type="AlphaFoldDB" id="A0A1K1SNA0"/>
<dbReference type="SUPFAM" id="SSF54427">
    <property type="entry name" value="NTF2-like"/>
    <property type="match status" value="1"/>
</dbReference>
<dbReference type="InterPro" id="IPR037401">
    <property type="entry name" value="SnoaL-like"/>
</dbReference>
<dbReference type="Gene3D" id="3.10.450.50">
    <property type="match status" value="1"/>
</dbReference>
<dbReference type="STRING" id="1004.SAMN05661012_05782"/>
<dbReference type="OrthoDB" id="2599042at2"/>
<gene>
    <name evidence="2" type="ORF">SAMN05661012_05782</name>
    <name evidence="3" type="ORF">SR876_23025</name>
</gene>
<feature type="domain" description="SnoaL-like" evidence="1">
    <location>
        <begin position="3"/>
        <end position="121"/>
    </location>
</feature>
<dbReference type="Proteomes" id="UP000183788">
    <property type="component" value="Unassembled WGS sequence"/>
</dbReference>
<evidence type="ECO:0000313" key="4">
    <source>
        <dbReference type="Proteomes" id="UP000183788"/>
    </source>
</evidence>
<reference evidence="2 4" key="1">
    <citation type="submission" date="2016-11" db="EMBL/GenBank/DDBJ databases">
        <authorList>
            <person name="Jaros S."/>
            <person name="Januszkiewicz K."/>
            <person name="Wedrychowicz H."/>
        </authorList>
    </citation>
    <scope>NUCLEOTIDE SEQUENCE [LARGE SCALE GENOMIC DNA]</scope>
    <source>
        <strain evidence="2 4">DSM 784</strain>
    </source>
</reference>
<sequence length="145" mass="16087">MEQAIIQAITTLFAGADERNWRKVKEVMGETVLLDYSSMNGNAASSLTPLQIAGSWAAFLPGFDKTHHQLSDFKVAKNDTVATVNFSGKATHWIGNDSWVVEGTYDVKLLLQNDQWLIAVMKFNFEKQSGHTGLPALATERAKMR</sequence>
<reference evidence="3 5" key="2">
    <citation type="submission" date="2023-11" db="EMBL/GenBank/DDBJ databases">
        <title>MicrobeMod: A computational toolkit for identifying prokaryotic methylation and restriction-modification with nanopore sequencing.</title>
        <authorList>
            <person name="Crits-Christoph A."/>
            <person name="Kang S.C."/>
            <person name="Lee H."/>
            <person name="Ostrov N."/>
        </authorList>
    </citation>
    <scope>NUCLEOTIDE SEQUENCE [LARGE SCALE GENOMIC DNA]</scope>
    <source>
        <strain evidence="3 5">ATCC 23090</strain>
    </source>
</reference>
<dbReference type="Pfam" id="PF13577">
    <property type="entry name" value="SnoaL_4"/>
    <property type="match status" value="1"/>
</dbReference>
<evidence type="ECO:0000313" key="3">
    <source>
        <dbReference type="EMBL" id="WQG87805.1"/>
    </source>
</evidence>
<dbReference type="RefSeq" id="WP_072365117.1">
    <property type="nucleotide sequence ID" value="NZ_CP139972.1"/>
</dbReference>
<evidence type="ECO:0000259" key="1">
    <source>
        <dbReference type="Pfam" id="PF13577"/>
    </source>
</evidence>
<dbReference type="EMBL" id="FPIZ01000027">
    <property type="protein sequence ID" value="SFW85770.1"/>
    <property type="molecule type" value="Genomic_DNA"/>
</dbReference>
<dbReference type="InterPro" id="IPR032710">
    <property type="entry name" value="NTF2-like_dom_sf"/>
</dbReference>
<keyword evidence="5" id="KW-1185">Reference proteome</keyword>
<dbReference type="Proteomes" id="UP001326715">
    <property type="component" value="Chromosome"/>
</dbReference>
<proteinExistence type="predicted"/>
<evidence type="ECO:0000313" key="5">
    <source>
        <dbReference type="Proteomes" id="UP001326715"/>
    </source>
</evidence>
<protein>
    <submittedName>
        <fullName evidence="3">Nuclear transport factor 2 family protein</fullName>
    </submittedName>
    <submittedName>
        <fullName evidence="2">SnoaL-like domain-containing protein</fullName>
    </submittedName>
</protein>
<organism evidence="2 4">
    <name type="scientific">Chitinophaga sancti</name>
    <dbReference type="NCBI Taxonomy" id="1004"/>
    <lineage>
        <taxon>Bacteria</taxon>
        <taxon>Pseudomonadati</taxon>
        <taxon>Bacteroidota</taxon>
        <taxon>Chitinophagia</taxon>
        <taxon>Chitinophagales</taxon>
        <taxon>Chitinophagaceae</taxon>
        <taxon>Chitinophaga</taxon>
    </lineage>
</organism>